<gene>
    <name evidence="1" type="ORF">TNCT_521171</name>
</gene>
<name>A0A8X6L4F5_TRICU</name>
<evidence type="ECO:0000313" key="2">
    <source>
        <dbReference type="Proteomes" id="UP000887116"/>
    </source>
</evidence>
<dbReference type="Proteomes" id="UP000887116">
    <property type="component" value="Unassembled WGS sequence"/>
</dbReference>
<reference evidence="1" key="1">
    <citation type="submission" date="2020-07" db="EMBL/GenBank/DDBJ databases">
        <title>Multicomponent nature underlies the extraordinary mechanical properties of spider dragline silk.</title>
        <authorList>
            <person name="Kono N."/>
            <person name="Nakamura H."/>
            <person name="Mori M."/>
            <person name="Yoshida Y."/>
            <person name="Ohtoshi R."/>
            <person name="Malay A.D."/>
            <person name="Moran D.A.P."/>
            <person name="Tomita M."/>
            <person name="Numata K."/>
            <person name="Arakawa K."/>
        </authorList>
    </citation>
    <scope>NUCLEOTIDE SEQUENCE</scope>
</reference>
<organism evidence="1 2">
    <name type="scientific">Trichonephila clavata</name>
    <name type="common">Joro spider</name>
    <name type="synonym">Nephila clavata</name>
    <dbReference type="NCBI Taxonomy" id="2740835"/>
    <lineage>
        <taxon>Eukaryota</taxon>
        <taxon>Metazoa</taxon>
        <taxon>Ecdysozoa</taxon>
        <taxon>Arthropoda</taxon>
        <taxon>Chelicerata</taxon>
        <taxon>Arachnida</taxon>
        <taxon>Araneae</taxon>
        <taxon>Araneomorphae</taxon>
        <taxon>Entelegynae</taxon>
        <taxon>Araneoidea</taxon>
        <taxon>Nephilidae</taxon>
        <taxon>Trichonephila</taxon>
    </lineage>
</organism>
<keyword evidence="2" id="KW-1185">Reference proteome</keyword>
<evidence type="ECO:0000313" key="1">
    <source>
        <dbReference type="EMBL" id="GFQ95026.1"/>
    </source>
</evidence>
<accession>A0A8X6L4F5</accession>
<dbReference type="AlphaFoldDB" id="A0A8X6L4F5"/>
<sequence length="115" mass="13393">MHRISPPKHLSKRTVKNSKIGTVQEKLKNHRVIQRGKWDELPQDDKMLAFSIGRIINLSFYCLYCLEGTLFPAEVGGEKRKVSIPQNVIINSYNKYMDCTDLCDYLAYCRRIVKN</sequence>
<dbReference type="EMBL" id="BMAO01024386">
    <property type="protein sequence ID" value="GFQ95026.1"/>
    <property type="molecule type" value="Genomic_DNA"/>
</dbReference>
<protein>
    <submittedName>
        <fullName evidence="1">Uncharacterized protein</fullName>
    </submittedName>
</protein>
<proteinExistence type="predicted"/>
<comment type="caution">
    <text evidence="1">The sequence shown here is derived from an EMBL/GenBank/DDBJ whole genome shotgun (WGS) entry which is preliminary data.</text>
</comment>